<name>F0TFD4_LACAM</name>
<evidence type="ECO:0008006" key="3">
    <source>
        <dbReference type="Google" id="ProtNLM"/>
    </source>
</evidence>
<dbReference type="AlphaFoldDB" id="F0TFD4"/>
<dbReference type="Pfam" id="PF04883">
    <property type="entry name" value="HK97-gp10_like"/>
    <property type="match status" value="1"/>
</dbReference>
<sequence length="127" mass="14273">MAEAKIEGLSALVQKFNALKYTGPQIRSVVKKNGAELQQQTQKNMLEEYKGHYEGKKFVKPTGATRRSAAVEIKDNGMTAVVAPNTSYFPYLEYGTRFMEARPTLGPAFKRVSPIFIEDIKRIINES</sequence>
<dbReference type="EMBL" id="CP002559">
    <property type="protein sequence ID" value="ADZ07428.1"/>
    <property type="molecule type" value="Genomic_DNA"/>
</dbReference>
<dbReference type="STRING" id="1604.LAC30SC_06520"/>
<reference evidence="1 2" key="1">
    <citation type="journal article" date="2011" name="J. Bacteriol.">
        <title>Complete genome sequencing of Lactobacillus acidophilus 30SC, isolated from swine intestine.</title>
        <authorList>
            <person name="Oh S."/>
            <person name="Roh H."/>
            <person name="Ko H.J."/>
            <person name="Kim S."/>
            <person name="Kim K.H."/>
            <person name="Lee S.E."/>
            <person name="Chang I.S."/>
            <person name="Kim S."/>
            <person name="Choi I.G."/>
        </authorList>
    </citation>
    <scope>NUCLEOTIDE SEQUENCE [LARGE SCALE GENOMIC DNA]</scope>
    <source>
        <strain evidence="1 2">30SC</strain>
    </source>
</reference>
<dbReference type="RefSeq" id="WP_013642052.1">
    <property type="nucleotide sequence ID" value="NC_015214.1"/>
</dbReference>
<protein>
    <recommendedName>
        <fullName evidence="3">HK97 gp10 family phage protein</fullName>
    </recommendedName>
</protein>
<dbReference type="Proteomes" id="UP000007491">
    <property type="component" value="Chromosome"/>
</dbReference>
<accession>F0TFD4</accession>
<dbReference type="KEGG" id="lai:LAC30SC_06520"/>
<organism evidence="1 2">
    <name type="scientific">Lactobacillus amylovorus</name>
    <dbReference type="NCBI Taxonomy" id="1604"/>
    <lineage>
        <taxon>Bacteria</taxon>
        <taxon>Bacillati</taxon>
        <taxon>Bacillota</taxon>
        <taxon>Bacilli</taxon>
        <taxon>Lactobacillales</taxon>
        <taxon>Lactobacillaceae</taxon>
        <taxon>Lactobacillus</taxon>
    </lineage>
</organism>
<reference key="2">
    <citation type="submission" date="2011-02" db="EMBL/GenBank/DDBJ databases">
        <authorList>
            <person name="Roh H."/>
            <person name="Ko H.-J."/>
            <person name="Kim S.-H."/>
            <person name="Choi I.-G."/>
            <person name="Oh S."/>
        </authorList>
    </citation>
    <scope>NUCLEOTIDE SEQUENCE</scope>
    <source>
        <strain>30SC</strain>
    </source>
</reference>
<dbReference type="NCBIfam" id="TIGR01725">
    <property type="entry name" value="phge_HK97_gp10"/>
    <property type="match status" value="1"/>
</dbReference>
<proteinExistence type="predicted"/>
<dbReference type="HOGENOM" id="CLU_127674_4_0_9"/>
<gene>
    <name evidence="1" type="ordered locus">LAC30SC_06520</name>
</gene>
<evidence type="ECO:0000313" key="1">
    <source>
        <dbReference type="EMBL" id="ADZ07428.1"/>
    </source>
</evidence>
<evidence type="ECO:0000313" key="2">
    <source>
        <dbReference type="Proteomes" id="UP000007491"/>
    </source>
</evidence>
<dbReference type="OrthoDB" id="886754at2"/>
<dbReference type="InterPro" id="IPR010064">
    <property type="entry name" value="HK97-gp10_tail"/>
</dbReference>